<dbReference type="CDD" id="cd18117">
    <property type="entry name" value="ATP-synt_flagellum-secretory_path_III_N"/>
    <property type="match status" value="1"/>
</dbReference>
<dbReference type="PROSITE" id="PS00152">
    <property type="entry name" value="ATPASE_ALPHA_BETA"/>
    <property type="match status" value="1"/>
</dbReference>
<dbReference type="AlphaFoldDB" id="A0A7G1H2V3"/>
<dbReference type="SUPFAM" id="SSF52540">
    <property type="entry name" value="P-loop containing nucleoside triphosphate hydrolases"/>
    <property type="match status" value="1"/>
</dbReference>
<keyword evidence="4" id="KW-0547">Nucleotide-binding</keyword>
<evidence type="ECO:0000256" key="1">
    <source>
        <dbReference type="ARBA" id="ARBA00004496"/>
    </source>
</evidence>
<dbReference type="CDD" id="cd01136">
    <property type="entry name" value="ATPase_flagellum-secretory_path_III"/>
    <property type="match status" value="1"/>
</dbReference>
<dbReference type="InterPro" id="IPR004100">
    <property type="entry name" value="ATPase_F1/V1/A1_a/bsu_N"/>
</dbReference>
<dbReference type="NCBIfam" id="TIGR01026">
    <property type="entry name" value="fliI_yscN"/>
    <property type="match status" value="1"/>
</dbReference>
<protein>
    <submittedName>
        <fullName evidence="10">Flagellum-specific ATP synthase FliI</fullName>
    </submittedName>
</protein>
<proteinExistence type="predicted"/>
<name>A0A7G1H2V3_9BACT</name>
<gene>
    <name evidence="10" type="primary">fliI</name>
    <name evidence="10" type="ORF">JZK55_13930</name>
</gene>
<dbReference type="InterPro" id="IPR040627">
    <property type="entry name" value="T3SS_ATPase_C"/>
</dbReference>
<evidence type="ECO:0000313" key="10">
    <source>
        <dbReference type="EMBL" id="BCB96471.1"/>
    </source>
</evidence>
<evidence type="ECO:0000256" key="8">
    <source>
        <dbReference type="ARBA" id="ARBA00034006"/>
    </source>
</evidence>
<dbReference type="InterPro" id="IPR000194">
    <property type="entry name" value="ATPase_F1/V1/A1_a/bsu_nucl-bd"/>
</dbReference>
<evidence type="ECO:0000256" key="3">
    <source>
        <dbReference type="ARBA" id="ARBA00022490"/>
    </source>
</evidence>
<dbReference type="FunFam" id="3.40.50.12240:FF:000002">
    <property type="entry name" value="Flagellum-specific ATP synthase FliI"/>
    <property type="match status" value="1"/>
</dbReference>
<keyword evidence="7" id="KW-1278">Translocase</keyword>
<dbReference type="GO" id="GO:0005524">
    <property type="term" value="F:ATP binding"/>
    <property type="evidence" value="ECO:0007669"/>
    <property type="project" value="UniProtKB-KW"/>
</dbReference>
<evidence type="ECO:0000256" key="2">
    <source>
        <dbReference type="ARBA" id="ARBA00022448"/>
    </source>
</evidence>
<evidence type="ECO:0000256" key="7">
    <source>
        <dbReference type="ARBA" id="ARBA00022967"/>
    </source>
</evidence>
<dbReference type="InterPro" id="IPR027417">
    <property type="entry name" value="P-loop_NTPase"/>
</dbReference>
<accession>A0A7G1H2V3</accession>
<evidence type="ECO:0000256" key="4">
    <source>
        <dbReference type="ARBA" id="ARBA00022741"/>
    </source>
</evidence>
<dbReference type="Pfam" id="PF18269">
    <property type="entry name" value="T3SS_ATPase_C"/>
    <property type="match status" value="1"/>
</dbReference>
<evidence type="ECO:0000313" key="11">
    <source>
        <dbReference type="Proteomes" id="UP000516360"/>
    </source>
</evidence>
<sequence length="458" mass="50281">MMPSAQQLISKCKEIIRETDPVKVYGRVNKGVGLVIEGIGPRANIGDVCLIASSVESRESSEESMVHDAQRSRHNTFVEAEVIGFKEDKILLMPLGDIRGIGPGSKIIAKGRQRYVRVSKELLGRVLDGLGNPIDGKGHIAGQLYPIYSDPINPLFRRRISEPLDLGIKAINIMLTCGKGQRVGIMAGSGVGKSVLLGMMARNTTADVNVIGLIGERGREVREFIEKDLGEEGLKRSVIVVATSDTSPLIRIRGAFVATAIAEYFRSQGKNVLLMMDSLTRFAMAQREIGLAAGEPPTTKGYPPSVFNLLPKLLERAGTCDGAGTITGLYTVLVEGDDMNEPIADAARSILDGHIVLSRELANHNQYPAIDVLQSISRLMKDITDDKHKMYVEKALDIMAIYKRYEDVITIGAYKEGTNPKLDYAIKMMDKLRAFLKQGITEKVSFEEGLNELYKLFE</sequence>
<keyword evidence="6" id="KW-0653">Protein transport</keyword>
<dbReference type="Proteomes" id="UP000516360">
    <property type="component" value="Chromosome"/>
</dbReference>
<dbReference type="KEGG" id="dtp:JZK55_13930"/>
<dbReference type="PANTHER" id="PTHR15184">
    <property type="entry name" value="ATP SYNTHASE"/>
    <property type="match status" value="1"/>
</dbReference>
<dbReference type="GO" id="GO:0030257">
    <property type="term" value="C:type III protein secretion system complex"/>
    <property type="evidence" value="ECO:0007669"/>
    <property type="project" value="InterPro"/>
</dbReference>
<dbReference type="Gene3D" id="3.40.50.12240">
    <property type="match status" value="1"/>
</dbReference>
<dbReference type="GO" id="GO:0046933">
    <property type="term" value="F:proton-transporting ATP synthase activity, rotational mechanism"/>
    <property type="evidence" value="ECO:0007669"/>
    <property type="project" value="TreeGrafter"/>
</dbReference>
<feature type="domain" description="AAA+ ATPase" evidence="9">
    <location>
        <begin position="179"/>
        <end position="361"/>
    </location>
</feature>
<dbReference type="GO" id="GO:0016887">
    <property type="term" value="F:ATP hydrolysis activity"/>
    <property type="evidence" value="ECO:0007669"/>
    <property type="project" value="InterPro"/>
</dbReference>
<evidence type="ECO:0000259" key="9">
    <source>
        <dbReference type="SMART" id="SM00382"/>
    </source>
</evidence>
<dbReference type="SMART" id="SM00382">
    <property type="entry name" value="AAA"/>
    <property type="match status" value="1"/>
</dbReference>
<keyword evidence="11" id="KW-1185">Reference proteome</keyword>
<evidence type="ECO:0000256" key="6">
    <source>
        <dbReference type="ARBA" id="ARBA00022927"/>
    </source>
</evidence>
<comment type="catalytic activity">
    <reaction evidence="8">
        <text>ATP + H2O + cellular proteinSide 1 = ADP + phosphate + cellular proteinSide 2.</text>
        <dbReference type="EC" id="7.4.2.8"/>
    </reaction>
</comment>
<keyword evidence="3" id="KW-0963">Cytoplasm</keyword>
<dbReference type="GO" id="GO:0008564">
    <property type="term" value="F:protein-exporting ATPase activity"/>
    <property type="evidence" value="ECO:0007669"/>
    <property type="project" value="UniProtKB-EC"/>
</dbReference>
<dbReference type="InterPro" id="IPR003593">
    <property type="entry name" value="AAA+_ATPase"/>
</dbReference>
<keyword evidence="5" id="KW-0067">ATP-binding</keyword>
<dbReference type="InterPro" id="IPR050053">
    <property type="entry name" value="ATPase_alpha/beta_chains"/>
</dbReference>
<organism evidence="10 11">
    <name type="scientific">Dissulfurispira thermophila</name>
    <dbReference type="NCBI Taxonomy" id="2715679"/>
    <lineage>
        <taxon>Bacteria</taxon>
        <taxon>Pseudomonadati</taxon>
        <taxon>Nitrospirota</taxon>
        <taxon>Thermodesulfovibrionia</taxon>
        <taxon>Thermodesulfovibrionales</taxon>
        <taxon>Dissulfurispiraceae</taxon>
        <taxon>Dissulfurispira</taxon>
    </lineage>
</organism>
<reference evidence="10" key="1">
    <citation type="submission" date="2020-03" db="EMBL/GenBank/DDBJ databases">
        <title>Complete genome sequences of two sulfur-disproportionating bacterial strains T55J and Mzg5.</title>
        <authorList>
            <person name="Umezawa K."/>
            <person name="Kojima H."/>
            <person name="Kato Y."/>
            <person name="Fukui M."/>
        </authorList>
    </citation>
    <scope>NUCLEOTIDE SEQUENCE [LARGE SCALE GENOMIC DNA]</scope>
    <source>
        <strain evidence="10">T55J</strain>
    </source>
</reference>
<evidence type="ECO:0000256" key="5">
    <source>
        <dbReference type="ARBA" id="ARBA00022840"/>
    </source>
</evidence>
<dbReference type="InterPro" id="IPR020003">
    <property type="entry name" value="ATPase_a/bsu_AS"/>
</dbReference>
<dbReference type="GO" id="GO:0030254">
    <property type="term" value="P:protein secretion by the type III secretion system"/>
    <property type="evidence" value="ECO:0007669"/>
    <property type="project" value="InterPro"/>
</dbReference>
<dbReference type="GO" id="GO:0005737">
    <property type="term" value="C:cytoplasm"/>
    <property type="evidence" value="ECO:0007669"/>
    <property type="project" value="UniProtKB-SubCell"/>
</dbReference>
<dbReference type="PANTHER" id="PTHR15184:SF9">
    <property type="entry name" value="SPI-1 TYPE 3 SECRETION SYSTEM ATPASE"/>
    <property type="match status" value="1"/>
</dbReference>
<dbReference type="Pfam" id="PF00006">
    <property type="entry name" value="ATP-synt_ab"/>
    <property type="match status" value="1"/>
</dbReference>
<comment type="subcellular location">
    <subcellularLocation>
        <location evidence="1">Cytoplasm</location>
    </subcellularLocation>
</comment>
<dbReference type="InterPro" id="IPR005714">
    <property type="entry name" value="ATPase_T3SS_FliI/YscN"/>
</dbReference>
<dbReference type="Pfam" id="PF02874">
    <property type="entry name" value="ATP-synt_ab_N"/>
    <property type="match status" value="1"/>
</dbReference>
<dbReference type="EMBL" id="AP022873">
    <property type="protein sequence ID" value="BCB96471.1"/>
    <property type="molecule type" value="Genomic_DNA"/>
</dbReference>
<keyword evidence="2" id="KW-0813">Transport</keyword>